<dbReference type="CDD" id="cd03786">
    <property type="entry name" value="GTB_UDP-GlcNAc_2-Epimerase"/>
    <property type="match status" value="1"/>
</dbReference>
<evidence type="ECO:0000259" key="2">
    <source>
        <dbReference type="Pfam" id="PF02350"/>
    </source>
</evidence>
<dbReference type="GO" id="GO:0016853">
    <property type="term" value="F:isomerase activity"/>
    <property type="evidence" value="ECO:0007669"/>
    <property type="project" value="UniProtKB-KW"/>
</dbReference>
<dbReference type="KEGG" id="bih:BIP78_0584"/>
<dbReference type="PANTHER" id="PTHR43174:SF1">
    <property type="entry name" value="UDP-N-ACETYLGLUCOSAMINE 2-EPIMERASE"/>
    <property type="match status" value="1"/>
</dbReference>
<protein>
    <submittedName>
        <fullName evidence="3">UDP-N-acetylglucosamine 2-epimerase (Non-hydrolyzing)</fullName>
    </submittedName>
</protein>
<dbReference type="Gene3D" id="3.40.50.2000">
    <property type="entry name" value="Glycogen Phosphorylase B"/>
    <property type="match status" value="2"/>
</dbReference>
<dbReference type="SUPFAM" id="SSF53756">
    <property type="entry name" value="UDP-Glycosyltransferase/glycogen phosphorylase"/>
    <property type="match status" value="1"/>
</dbReference>
<evidence type="ECO:0000313" key="3">
    <source>
        <dbReference type="EMBL" id="QAA76350.1"/>
    </source>
</evidence>
<dbReference type="Pfam" id="PF02350">
    <property type="entry name" value="Epimerase_2"/>
    <property type="match status" value="1"/>
</dbReference>
<organism evidence="3 4">
    <name type="scientific">Bipolaricaulis sibiricus</name>
    <dbReference type="NCBI Taxonomy" id="2501609"/>
    <lineage>
        <taxon>Bacteria</taxon>
        <taxon>Candidatus Bipolaricaulota</taxon>
        <taxon>Candidatus Bipolaricaulia</taxon>
        <taxon>Candidatus Bipolaricaulales</taxon>
        <taxon>Candidatus Bipolaricaulaceae</taxon>
        <taxon>Candidatus Bipolaricaulis</taxon>
    </lineage>
</organism>
<dbReference type="AlphaFoldDB" id="A0A410FTU4"/>
<feature type="domain" description="UDP-N-acetylglucosamine 2-epimerase" evidence="2">
    <location>
        <begin position="40"/>
        <end position="397"/>
    </location>
</feature>
<comment type="similarity">
    <text evidence="1">Belongs to the UDP-N-acetylglucosamine 2-epimerase family.</text>
</comment>
<proteinExistence type="inferred from homology"/>
<name>A0A410FTU4_BIPS1</name>
<evidence type="ECO:0000313" key="4">
    <source>
        <dbReference type="Proteomes" id="UP000287233"/>
    </source>
</evidence>
<dbReference type="InterPro" id="IPR003331">
    <property type="entry name" value="UDP_GlcNAc_Epimerase_2_dom"/>
</dbReference>
<dbReference type="InterPro" id="IPR029767">
    <property type="entry name" value="WecB-like"/>
</dbReference>
<dbReference type="PANTHER" id="PTHR43174">
    <property type="entry name" value="UDP-N-ACETYLGLUCOSAMINE 2-EPIMERASE"/>
    <property type="match status" value="1"/>
</dbReference>
<dbReference type="Proteomes" id="UP000287233">
    <property type="component" value="Chromosome"/>
</dbReference>
<keyword evidence="1" id="KW-0413">Isomerase</keyword>
<gene>
    <name evidence="3" type="ORF">BIP78_0584</name>
</gene>
<evidence type="ECO:0000256" key="1">
    <source>
        <dbReference type="RuleBase" id="RU003513"/>
    </source>
</evidence>
<reference evidence="4" key="1">
    <citation type="submission" date="2018-12" db="EMBL/GenBank/DDBJ databases">
        <title>Complete genome sequence of an uncultured bacterium of the candidate phylum Bipolaricaulota.</title>
        <authorList>
            <person name="Kadnikov V.V."/>
            <person name="Mardanov A.V."/>
            <person name="Beletsky A.V."/>
            <person name="Frank Y.A."/>
            <person name="Karnachuk O.V."/>
            <person name="Ravin N.V."/>
        </authorList>
    </citation>
    <scope>NUCLEOTIDE SEQUENCE [LARGE SCALE GENOMIC DNA]</scope>
</reference>
<dbReference type="EMBL" id="CP034928">
    <property type="protein sequence ID" value="QAA76350.1"/>
    <property type="molecule type" value="Genomic_DNA"/>
</dbReference>
<accession>A0A410FTU4</accession>
<sequence>MDSELQFPMRIVDVVGARPQFIKLAPVLKAIELHNRKHPERGIEEILAHTGQHYDYEMSQVFFDELGLKAPDYHLGVGSGTHGYQTGEMLKRIEEVFLKEKPDLVVVYGDTNSTLAGALTAAKLHIPVAHVEAGLRSFNRKMPEEINRVLTDHVADLLFCPTETAVQNLKREGFTNIVNDGRLLPHDYARRTPGDKPRTARHVPLVLNVGDVMYDAVLQYAELAEAKSGILERLALEPRCYALATVHRAENTDDPVRLRGIFQGLATLAQEGLTVVVPLHPRTRNALSSLSFTPNYLPRNLLVIEPISYLDMLMLEKNARVILTDSGGVQKEAFFFRVPCVTLREETEWVETVEAGWNVLVGCDPERIVHAALEAQPGKECAWPYGDGQAAERIMNGILFHVRD</sequence>